<dbReference type="GO" id="GO:0003944">
    <property type="term" value="F:N-acetylglucosamine-1-phosphodiester alpha-N-acetylglucosaminidase activity"/>
    <property type="evidence" value="ECO:0007669"/>
    <property type="project" value="UniProtKB-EC"/>
</dbReference>
<feature type="binding site" evidence="8">
    <location>
        <position position="109"/>
    </location>
    <ligand>
        <name>Zn(2+)</name>
        <dbReference type="ChEBI" id="CHEBI:29105"/>
        <note>catalytic</note>
    </ligand>
</feature>
<dbReference type="SUPFAM" id="SSF57184">
    <property type="entry name" value="Growth factor receptor domain"/>
    <property type="match status" value="3"/>
</dbReference>
<protein>
    <submittedName>
        <fullName evidence="11">Leishmanolysin family protein, putative</fullName>
        <ecNumber evidence="11">3.1.4.45</ecNumber>
        <ecNumber evidence="11">3.4.24.36</ecNumber>
    </submittedName>
</protein>
<gene>
    <name evidence="11" type="ORF">IMG5_075370</name>
</gene>
<evidence type="ECO:0000313" key="12">
    <source>
        <dbReference type="Proteomes" id="UP000008983"/>
    </source>
</evidence>
<keyword evidence="4 11" id="KW-0378">Hydrolase</keyword>
<dbReference type="InterPro" id="IPR000742">
    <property type="entry name" value="EGF"/>
</dbReference>
<dbReference type="GO" id="GO:0004222">
    <property type="term" value="F:metalloendopeptidase activity"/>
    <property type="evidence" value="ECO:0007669"/>
    <property type="project" value="InterPro"/>
</dbReference>
<evidence type="ECO:0000313" key="11">
    <source>
        <dbReference type="EMBL" id="EGR32653.1"/>
    </source>
</evidence>
<dbReference type="EMBL" id="GL983613">
    <property type="protein sequence ID" value="EGR32653.1"/>
    <property type="molecule type" value="Genomic_DNA"/>
</dbReference>
<dbReference type="AlphaFoldDB" id="G0QQ49"/>
<reference evidence="11 12" key="1">
    <citation type="submission" date="2011-07" db="EMBL/GenBank/DDBJ databases">
        <authorList>
            <person name="Coyne R."/>
            <person name="Brami D."/>
            <person name="Johnson J."/>
            <person name="Hostetler J."/>
            <person name="Hannick L."/>
            <person name="Clark T."/>
            <person name="Cassidy-Hanley D."/>
            <person name="Inman J."/>
        </authorList>
    </citation>
    <scope>NUCLEOTIDE SEQUENCE [LARGE SCALE GENOMIC DNA]</scope>
    <source>
        <strain evidence="11 12">G5</strain>
    </source>
</reference>
<feature type="domain" description="EGF-like" evidence="9 10">
    <location>
        <begin position="415"/>
        <end position="426"/>
    </location>
</feature>
<evidence type="ECO:0000256" key="7">
    <source>
        <dbReference type="PIRSR" id="PIRSR601577-1"/>
    </source>
</evidence>
<dbReference type="OrthoDB" id="238768at2759"/>
<dbReference type="STRING" id="857967.G0QQ49"/>
<dbReference type="EC" id="3.1.4.45" evidence="11"/>
<dbReference type="PANTHER" id="PTHR10942:SF0">
    <property type="entry name" value="LEISHMANOLYSIN-LIKE PEPTIDASE"/>
    <property type="match status" value="1"/>
</dbReference>
<keyword evidence="6 8" id="KW-0482">Metalloprotease</keyword>
<dbReference type="GO" id="GO:0046872">
    <property type="term" value="F:metal ion binding"/>
    <property type="evidence" value="ECO:0007669"/>
    <property type="project" value="UniProtKB-KW"/>
</dbReference>
<evidence type="ECO:0000256" key="6">
    <source>
        <dbReference type="ARBA" id="ARBA00023049"/>
    </source>
</evidence>
<dbReference type="Proteomes" id="UP000008983">
    <property type="component" value="Unassembled WGS sequence"/>
</dbReference>
<evidence type="ECO:0000259" key="10">
    <source>
        <dbReference type="PROSITE" id="PS01186"/>
    </source>
</evidence>
<dbReference type="PROSITE" id="PS01186">
    <property type="entry name" value="EGF_2"/>
    <property type="match status" value="1"/>
</dbReference>
<dbReference type="EC" id="3.4.24.36" evidence="11"/>
<dbReference type="Gene3D" id="2.10.25.10">
    <property type="entry name" value="Laminin"/>
    <property type="match status" value="1"/>
</dbReference>
<dbReference type="Pfam" id="PF23106">
    <property type="entry name" value="EGF_Teneurin"/>
    <property type="match status" value="1"/>
</dbReference>
<organism evidence="11 12">
    <name type="scientific">Ichthyophthirius multifiliis</name>
    <name type="common">White spot disease agent</name>
    <name type="synonym">Ich</name>
    <dbReference type="NCBI Taxonomy" id="5932"/>
    <lineage>
        <taxon>Eukaryota</taxon>
        <taxon>Sar</taxon>
        <taxon>Alveolata</taxon>
        <taxon>Ciliophora</taxon>
        <taxon>Intramacronucleata</taxon>
        <taxon>Oligohymenophorea</taxon>
        <taxon>Hymenostomatida</taxon>
        <taxon>Ophryoglenina</taxon>
        <taxon>Ichthyophthirius</taxon>
    </lineage>
</organism>
<evidence type="ECO:0000256" key="3">
    <source>
        <dbReference type="ARBA" id="ARBA00022723"/>
    </source>
</evidence>
<sequence>MQNIQVYLQNLLKVIPAQGPNIFQGNDCSDIVVDKKYRTDGENNSDIHIWVAQSSKIQGLANAIYCQLDDTLKRVNYGRIKVNTSFLDKQQSNFGFKQDFNNILHECFHILGFSSGLYQFWINPQTGDYYNDQIDNFIRKVSIMGKETFIMSTPYVLATAKKYYTCPTLEGMQLESNGDVNFIGSHWKELILFNELMAAQSSGKDSQLSVFTIALLRDTGYYAEVNESMAEDFQWGRNRGCDFVLKACQSDTQYPEFTQKNYSPDQCSSKNNGYGKVKQIDLQDNCNTVQNSVYCENSDMNNHSNSYFFQNFGVNSKCLKSTAILGQNNYQYSNARCHIVQCSPDFNQITISFLNQQYKLLLCTKQDQGKEIEIVEGQPELGYVTCPDNYREFCNYTPECPNYCSRKGICILGQCRCQSGWSGADCNISLKDCPYYTLEEDPKQCVQQCPAGKFPNPDKVCRSNCPKGLYFSNYRKNCLECNYQCLSCSGPSNNQCLECDFLKYLEEGQCVNQCSNNFILVNQRKCVKSVDQGCEQECEKCDSKNKVICTKCKDQYFLNLNTGKCVAASDCPQGTFANEENNTCQICELTGCIQCQSQTVCQVCDEQLAFFKKGDLCAKCPQGCQKCSSDLQSCTYCYSGLFLFEGQCVKDCPINKFQDQKKRECIPISICCLMCWTKSKCIQCDSQHDLVHIYNTIYNCQKKSQHINQCNPPCLTCLPNNLNKCLSCISQFLLSNLCYVNCPDTYYHDYSKQACTKCKDGCLRCSSSSDCHQCDFKNGYKIQNENCIKQVDNAKDNEDSTKDNSSSSISSINNIGNYLNKEKDITNNEGITSNNENSSKKNGASSTYYNQALFLIIAFLLL</sequence>
<dbReference type="InterPro" id="IPR001577">
    <property type="entry name" value="Peptidase_M8"/>
</dbReference>
<dbReference type="InterPro" id="IPR006212">
    <property type="entry name" value="Furin_repeat"/>
</dbReference>
<dbReference type="OMA" id="CDSSCDI"/>
<evidence type="ECO:0000256" key="2">
    <source>
        <dbReference type="ARBA" id="ARBA00022670"/>
    </source>
</evidence>
<dbReference type="Gene3D" id="3.10.170.20">
    <property type="match status" value="1"/>
</dbReference>
<evidence type="ECO:0000259" key="9">
    <source>
        <dbReference type="PROSITE" id="PS00022"/>
    </source>
</evidence>
<dbReference type="Gene3D" id="2.10.220.10">
    <property type="entry name" value="Hormone Receptor, Insulin-like Growth Factor Receptor 1, Chain A, domain 2"/>
    <property type="match status" value="4"/>
</dbReference>
<name>G0QQ49_ICHMU</name>
<keyword evidence="3 8" id="KW-0479">Metal-binding</keyword>
<proteinExistence type="inferred from homology"/>
<dbReference type="GO" id="GO:0006508">
    <property type="term" value="P:proteolysis"/>
    <property type="evidence" value="ECO:0007669"/>
    <property type="project" value="UniProtKB-KW"/>
</dbReference>
<keyword evidence="5 8" id="KW-0862">Zinc</keyword>
<dbReference type="PANTHER" id="PTHR10942">
    <property type="entry name" value="LEISHMANOLYSIN-LIKE PEPTIDASE"/>
    <property type="match status" value="1"/>
</dbReference>
<dbReference type="CDD" id="cd00064">
    <property type="entry name" value="FU"/>
    <property type="match status" value="3"/>
</dbReference>
<keyword evidence="2" id="KW-0645">Protease</keyword>
<comment type="similarity">
    <text evidence="1">Belongs to the peptidase M8 family.</text>
</comment>
<dbReference type="GO" id="GO:0005737">
    <property type="term" value="C:cytoplasm"/>
    <property type="evidence" value="ECO:0007669"/>
    <property type="project" value="TreeGrafter"/>
</dbReference>
<feature type="binding site" evidence="8">
    <location>
        <position position="105"/>
    </location>
    <ligand>
        <name>Zn(2+)</name>
        <dbReference type="ChEBI" id="CHEBI:29105"/>
        <note>catalytic</note>
    </ligand>
</feature>
<dbReference type="GO" id="GO:0007155">
    <property type="term" value="P:cell adhesion"/>
    <property type="evidence" value="ECO:0007669"/>
    <property type="project" value="InterPro"/>
</dbReference>
<dbReference type="InParanoid" id="G0QQ49"/>
<comment type="cofactor">
    <cofactor evidence="8">
        <name>Zn(2+)</name>
        <dbReference type="ChEBI" id="CHEBI:29105"/>
    </cofactor>
    <text evidence="8">Binds 1 zinc ion per subunit.</text>
</comment>
<dbReference type="Pfam" id="PF01457">
    <property type="entry name" value="Peptidase_M8"/>
    <property type="match status" value="1"/>
</dbReference>
<dbReference type="eggNOG" id="KOG3525">
    <property type="taxonomic scope" value="Eukaryota"/>
</dbReference>
<dbReference type="GeneID" id="14908819"/>
<dbReference type="Gene3D" id="3.90.132.10">
    <property type="entry name" value="Leishmanolysin , domain 2"/>
    <property type="match status" value="1"/>
</dbReference>
<keyword evidence="12" id="KW-1185">Reference proteome</keyword>
<feature type="active site" evidence="7">
    <location>
        <position position="106"/>
    </location>
</feature>
<dbReference type="FunFam" id="3.90.132.10:FF:000001">
    <property type="entry name" value="leishmanolysin-like peptidase isoform X2"/>
    <property type="match status" value="1"/>
</dbReference>
<feature type="binding site" evidence="8">
    <location>
        <position position="186"/>
    </location>
    <ligand>
        <name>Zn(2+)</name>
        <dbReference type="ChEBI" id="CHEBI:29105"/>
        <note>catalytic</note>
    </ligand>
</feature>
<dbReference type="eggNOG" id="KOG2556">
    <property type="taxonomic scope" value="Eukaryota"/>
</dbReference>
<evidence type="ECO:0000256" key="5">
    <source>
        <dbReference type="ARBA" id="ARBA00022833"/>
    </source>
</evidence>
<evidence type="ECO:0000256" key="8">
    <source>
        <dbReference type="PIRSR" id="PIRSR601577-2"/>
    </source>
</evidence>
<evidence type="ECO:0000256" key="4">
    <source>
        <dbReference type="ARBA" id="ARBA00022801"/>
    </source>
</evidence>
<dbReference type="RefSeq" id="XP_004036639.1">
    <property type="nucleotide sequence ID" value="XM_004036591.1"/>
</dbReference>
<accession>G0QQ49</accession>
<dbReference type="PROSITE" id="PS00022">
    <property type="entry name" value="EGF_1"/>
    <property type="match status" value="1"/>
</dbReference>
<dbReference type="GO" id="GO:0016020">
    <property type="term" value="C:membrane"/>
    <property type="evidence" value="ECO:0007669"/>
    <property type="project" value="InterPro"/>
</dbReference>
<dbReference type="InterPro" id="IPR009030">
    <property type="entry name" value="Growth_fac_rcpt_cys_sf"/>
</dbReference>
<dbReference type="SUPFAM" id="SSF55486">
    <property type="entry name" value="Metalloproteases ('zincins'), catalytic domain"/>
    <property type="match status" value="1"/>
</dbReference>
<evidence type="ECO:0000256" key="1">
    <source>
        <dbReference type="ARBA" id="ARBA00005860"/>
    </source>
</evidence>
<dbReference type="SMART" id="SM00261">
    <property type="entry name" value="FU"/>
    <property type="match status" value="5"/>
</dbReference>